<dbReference type="Pfam" id="PF21922">
    <property type="entry name" value="PBP_dimer_2"/>
    <property type="match status" value="1"/>
</dbReference>
<feature type="domain" description="Penicillin binding protein A dimerisation" evidence="2">
    <location>
        <begin position="60"/>
        <end position="131"/>
    </location>
</feature>
<evidence type="ECO:0000313" key="4">
    <source>
        <dbReference type="Proteomes" id="UP001595850"/>
    </source>
</evidence>
<dbReference type="SUPFAM" id="SSF56601">
    <property type="entry name" value="beta-lactamase/transpeptidase-like"/>
    <property type="match status" value="1"/>
</dbReference>
<dbReference type="RefSeq" id="WP_377290133.1">
    <property type="nucleotide sequence ID" value="NZ_JBHSBM010000023.1"/>
</dbReference>
<dbReference type="InterPro" id="IPR054120">
    <property type="entry name" value="PBPA_dimer"/>
</dbReference>
<name>A0ABV8I8X4_9ACTN</name>
<evidence type="ECO:0000259" key="2">
    <source>
        <dbReference type="Pfam" id="PF21922"/>
    </source>
</evidence>
<dbReference type="Proteomes" id="UP001595850">
    <property type="component" value="Unassembled WGS sequence"/>
</dbReference>
<evidence type="ECO:0000313" key="3">
    <source>
        <dbReference type="EMBL" id="MFC4060667.1"/>
    </source>
</evidence>
<dbReference type="PANTHER" id="PTHR30627:SF24">
    <property type="entry name" value="PENICILLIN-BINDING PROTEIN 4B"/>
    <property type="match status" value="1"/>
</dbReference>
<dbReference type="PANTHER" id="PTHR30627">
    <property type="entry name" value="PEPTIDOGLYCAN D,D-TRANSPEPTIDASE"/>
    <property type="match status" value="1"/>
</dbReference>
<dbReference type="InterPro" id="IPR050515">
    <property type="entry name" value="Beta-lactam/transpept"/>
</dbReference>
<dbReference type="Gene3D" id="3.40.710.10">
    <property type="entry name" value="DD-peptidase/beta-lactamase superfamily"/>
    <property type="match status" value="1"/>
</dbReference>
<proteinExistence type="predicted"/>
<accession>A0ABV8I8X4</accession>
<dbReference type="EMBL" id="JBHSBM010000023">
    <property type="protein sequence ID" value="MFC4060667.1"/>
    <property type="molecule type" value="Genomic_DNA"/>
</dbReference>
<dbReference type="Pfam" id="PF00905">
    <property type="entry name" value="Transpeptidase"/>
    <property type="match status" value="1"/>
</dbReference>
<organism evidence="3 4">
    <name type="scientific">Planomonospora corallina</name>
    <dbReference type="NCBI Taxonomy" id="1806052"/>
    <lineage>
        <taxon>Bacteria</taxon>
        <taxon>Bacillati</taxon>
        <taxon>Actinomycetota</taxon>
        <taxon>Actinomycetes</taxon>
        <taxon>Streptosporangiales</taxon>
        <taxon>Streptosporangiaceae</taxon>
        <taxon>Planomonospora</taxon>
    </lineage>
</organism>
<dbReference type="InterPro" id="IPR001460">
    <property type="entry name" value="PCN-bd_Tpept"/>
</dbReference>
<protein>
    <submittedName>
        <fullName evidence="3">Penicillin-binding transpeptidase domain-containing protein</fullName>
    </submittedName>
</protein>
<dbReference type="InterPro" id="IPR012338">
    <property type="entry name" value="Beta-lactam/transpept-like"/>
</dbReference>
<keyword evidence="4" id="KW-1185">Reference proteome</keyword>
<dbReference type="Gene3D" id="3.90.1310.10">
    <property type="entry name" value="Penicillin-binding protein 2a (Domain 2)"/>
    <property type="match status" value="1"/>
</dbReference>
<evidence type="ECO:0000259" key="1">
    <source>
        <dbReference type="Pfam" id="PF00905"/>
    </source>
</evidence>
<gene>
    <name evidence="3" type="ORF">ACFOWE_20385</name>
</gene>
<feature type="domain" description="Penicillin-binding protein transpeptidase" evidence="1">
    <location>
        <begin position="161"/>
        <end position="353"/>
    </location>
</feature>
<comment type="caution">
    <text evidence="3">The sequence shown here is derived from an EMBL/GenBank/DDBJ whole genome shotgun (WGS) entry which is preliminary data.</text>
</comment>
<feature type="non-terminal residue" evidence="3">
    <location>
        <position position="357"/>
    </location>
</feature>
<reference evidence="4" key="1">
    <citation type="journal article" date="2019" name="Int. J. Syst. Evol. Microbiol.">
        <title>The Global Catalogue of Microorganisms (GCM) 10K type strain sequencing project: providing services to taxonomists for standard genome sequencing and annotation.</title>
        <authorList>
            <consortium name="The Broad Institute Genomics Platform"/>
            <consortium name="The Broad Institute Genome Sequencing Center for Infectious Disease"/>
            <person name="Wu L."/>
            <person name="Ma J."/>
        </authorList>
    </citation>
    <scope>NUCLEOTIDE SEQUENCE [LARGE SCALE GENOMIC DNA]</scope>
    <source>
        <strain evidence="4">TBRC 4489</strain>
    </source>
</reference>
<sequence length="357" mass="37847">MAAPRARRINIPLRHVAVACGVMLFVLLGKVTYVQTFDAARLKEDPRNRRALAARFDRPRGEIVLRDGTVVASTRPADGPYRYRRLYPGGPVYAPVTGHLSFYGATGVEQAEDAVLSGKDPRVTVRSIMSATPARTTVRLTVDGRAQRAAYEGLRATGRPGAAVALDPATGAILAMASYPSYDPNAYATPDLAELGRTDRRLRSEPGRPLLNRAVQETYPPGSVFKVVTAAAALASGSWRPGTDVAAPDVLRLPGSSALLRNYRGTACGDGLPTLAHAFKLSCNTPFAMLGAELGQDALREQAEAFGFNDDGLRVPLPVAGSVYPAGMDRAQTAMSALGQFDDRATPLVLAMISAAG</sequence>